<accession>A0A7W7YIN6</accession>
<dbReference type="RefSeq" id="WP_184206332.1">
    <property type="nucleotide sequence ID" value="NZ_JACHIF010000002.1"/>
</dbReference>
<comment type="caution">
    <text evidence="2">The sequence shown here is derived from an EMBL/GenBank/DDBJ whole genome shotgun (WGS) entry which is preliminary data.</text>
</comment>
<feature type="transmembrane region" description="Helical" evidence="1">
    <location>
        <begin position="20"/>
        <end position="42"/>
    </location>
</feature>
<dbReference type="EMBL" id="JACHIF010000002">
    <property type="protein sequence ID" value="MBB5036931.1"/>
    <property type="molecule type" value="Genomic_DNA"/>
</dbReference>
<keyword evidence="1" id="KW-1133">Transmembrane helix</keyword>
<keyword evidence="1" id="KW-0472">Membrane</keyword>
<dbReference type="AlphaFoldDB" id="A0A7W7YIN6"/>
<sequence>MTPAPETPRASRNRRQGDTLGLLARLAGAVALVLLIAALFNLSIHKLERSPPVQPEYQPSAKIPRAEPVKATSASPAEVVQGIERLEEKRSQIETVIRAFFKAATVEDKLAFARAPERVRPLLRDYYRQRPFQPRTVTGLGTCQSVGEKGYRLGYIQALFAQETPVSVIVEEQEDKQFRVDWESLVRYSEMEWADFIRQRPETPTMMRVMASQSVMKPAEGREWLQISSPGHDHAIQAYFDRNDPKFQPLVDQLQAGGWKNVPLTLRLCYSKPKLNADTVQIVNCEGKGWLILN</sequence>
<evidence type="ECO:0000256" key="1">
    <source>
        <dbReference type="SAM" id="Phobius"/>
    </source>
</evidence>
<gene>
    <name evidence="2" type="ORF">HNQ64_001173</name>
</gene>
<protein>
    <submittedName>
        <fullName evidence="2">Putative RNA-binding protein associated with RNAse of E/G family</fullName>
    </submittedName>
</protein>
<reference evidence="2 3" key="1">
    <citation type="submission" date="2020-08" db="EMBL/GenBank/DDBJ databases">
        <title>Genomic Encyclopedia of Type Strains, Phase IV (KMG-IV): sequencing the most valuable type-strain genomes for metagenomic binning, comparative biology and taxonomic classification.</title>
        <authorList>
            <person name="Goeker M."/>
        </authorList>
    </citation>
    <scope>NUCLEOTIDE SEQUENCE [LARGE SCALE GENOMIC DNA]</scope>
    <source>
        <strain evidence="2 3">DSM 12251</strain>
    </source>
</reference>
<evidence type="ECO:0000313" key="3">
    <source>
        <dbReference type="Proteomes" id="UP000534294"/>
    </source>
</evidence>
<evidence type="ECO:0000313" key="2">
    <source>
        <dbReference type="EMBL" id="MBB5036931.1"/>
    </source>
</evidence>
<name>A0A7W7YIN6_9BACT</name>
<organism evidence="2 3">
    <name type="scientific">Prosthecobacter dejongeii</name>
    <dbReference type="NCBI Taxonomy" id="48465"/>
    <lineage>
        <taxon>Bacteria</taxon>
        <taxon>Pseudomonadati</taxon>
        <taxon>Verrucomicrobiota</taxon>
        <taxon>Verrucomicrobiia</taxon>
        <taxon>Verrucomicrobiales</taxon>
        <taxon>Verrucomicrobiaceae</taxon>
        <taxon>Prosthecobacter</taxon>
    </lineage>
</organism>
<keyword evidence="3" id="KW-1185">Reference proteome</keyword>
<dbReference type="Proteomes" id="UP000534294">
    <property type="component" value="Unassembled WGS sequence"/>
</dbReference>
<proteinExistence type="predicted"/>
<keyword evidence="1" id="KW-0812">Transmembrane</keyword>